<proteinExistence type="inferred from homology"/>
<name>W7QD14_9ALTE</name>
<dbReference type="AlphaFoldDB" id="W7QD14"/>
<evidence type="ECO:0000313" key="6">
    <source>
        <dbReference type="Proteomes" id="UP000019276"/>
    </source>
</evidence>
<dbReference type="CDD" id="cd08986">
    <property type="entry name" value="GH43-like"/>
    <property type="match status" value="1"/>
</dbReference>
<dbReference type="Proteomes" id="UP000019276">
    <property type="component" value="Unassembled WGS sequence"/>
</dbReference>
<dbReference type="PANTHER" id="PTHR42812:SF14">
    <property type="entry name" value="SECRETED PROTEIN"/>
    <property type="match status" value="1"/>
</dbReference>
<gene>
    <name evidence="5" type="ORF">DS2_10983</name>
</gene>
<sequence length="382" mass="43172">MKIFILSMLCSLTLLSGCQQLQHSQKQQVIQPMNKSEIKSGLEKHNKALFILNNWIRDPYIILGPDDYYYLTGTTPEQDDPRQHTDPYNDGLGEDSIVGQHVRIWRSKDLIDWQYLGAPIGLADSNHQNYTGNPINKNRLWAPELHWMGDRWAIVFCPSGIATFALAQPGIEIKGPWTFPMNGDFGRKHDPSLFKDGDTWWVLSGNTQVQPLNKTLSQYTAKAKRIDPSSSRLAPNGKPITRIGHEGATIRKIGNKYVHFGTAWSTDEMRKGSYNLYYSTADKIDGPYGPRQFVGRFLGHGTPFQTRNGNWWVTAFFNGDVPTISDVNIQNKDLSETAQTINHRGTTIVPLDVKVLADGEIYIRAKDPRYAHPGPDEAQVFE</sequence>
<evidence type="ECO:0000313" key="5">
    <source>
        <dbReference type="EMBL" id="EWH09806.1"/>
    </source>
</evidence>
<dbReference type="PATRIC" id="fig|1328313.3.peg.2246"/>
<dbReference type="Pfam" id="PF04616">
    <property type="entry name" value="Glyco_hydro_43"/>
    <property type="match status" value="1"/>
</dbReference>
<dbReference type="Gene3D" id="2.115.10.20">
    <property type="entry name" value="Glycosyl hydrolase domain, family 43"/>
    <property type="match status" value="1"/>
</dbReference>
<dbReference type="InterPro" id="IPR051795">
    <property type="entry name" value="Glycosyl_Hydrlase_43"/>
</dbReference>
<keyword evidence="2 4" id="KW-0378">Hydrolase</keyword>
<accession>W7QD14</accession>
<dbReference type="InterPro" id="IPR006710">
    <property type="entry name" value="Glyco_hydro_43"/>
</dbReference>
<comment type="caution">
    <text evidence="5">The sequence shown here is derived from an EMBL/GenBank/DDBJ whole genome shotgun (WGS) entry which is preliminary data.</text>
</comment>
<dbReference type="EMBL" id="ARZY01000019">
    <property type="protein sequence ID" value="EWH09806.1"/>
    <property type="molecule type" value="Genomic_DNA"/>
</dbReference>
<evidence type="ECO:0000256" key="3">
    <source>
        <dbReference type="ARBA" id="ARBA00023295"/>
    </source>
</evidence>
<dbReference type="PROSITE" id="PS51257">
    <property type="entry name" value="PROKAR_LIPOPROTEIN"/>
    <property type="match status" value="1"/>
</dbReference>
<dbReference type="STRING" id="1328313.DS2_10983"/>
<dbReference type="eggNOG" id="COG3507">
    <property type="taxonomic scope" value="Bacteria"/>
</dbReference>
<organism evidence="5 6">
    <name type="scientific">Catenovulum agarivorans DS-2</name>
    <dbReference type="NCBI Taxonomy" id="1328313"/>
    <lineage>
        <taxon>Bacteria</taxon>
        <taxon>Pseudomonadati</taxon>
        <taxon>Pseudomonadota</taxon>
        <taxon>Gammaproteobacteria</taxon>
        <taxon>Alteromonadales</taxon>
        <taxon>Alteromonadaceae</taxon>
        <taxon>Catenovulum</taxon>
    </lineage>
</organism>
<evidence type="ECO:0000256" key="1">
    <source>
        <dbReference type="ARBA" id="ARBA00009865"/>
    </source>
</evidence>
<comment type="similarity">
    <text evidence="1 4">Belongs to the glycosyl hydrolase 43 family.</text>
</comment>
<dbReference type="GO" id="GO:0004553">
    <property type="term" value="F:hydrolase activity, hydrolyzing O-glycosyl compounds"/>
    <property type="evidence" value="ECO:0007669"/>
    <property type="project" value="InterPro"/>
</dbReference>
<dbReference type="InterPro" id="IPR023296">
    <property type="entry name" value="Glyco_hydro_beta-prop_sf"/>
</dbReference>
<dbReference type="PANTHER" id="PTHR42812">
    <property type="entry name" value="BETA-XYLOSIDASE"/>
    <property type="match status" value="1"/>
</dbReference>
<dbReference type="SUPFAM" id="SSF75005">
    <property type="entry name" value="Arabinanase/levansucrase/invertase"/>
    <property type="match status" value="1"/>
</dbReference>
<protein>
    <submittedName>
        <fullName evidence="5">Arylsulfatase</fullName>
    </submittedName>
</protein>
<evidence type="ECO:0000256" key="2">
    <source>
        <dbReference type="ARBA" id="ARBA00022801"/>
    </source>
</evidence>
<keyword evidence="3 4" id="KW-0326">Glycosidase</keyword>
<dbReference type="GO" id="GO:0005975">
    <property type="term" value="P:carbohydrate metabolic process"/>
    <property type="evidence" value="ECO:0007669"/>
    <property type="project" value="InterPro"/>
</dbReference>
<dbReference type="OrthoDB" id="9758923at2"/>
<evidence type="ECO:0000256" key="4">
    <source>
        <dbReference type="RuleBase" id="RU361187"/>
    </source>
</evidence>
<dbReference type="RefSeq" id="WP_081754258.1">
    <property type="nucleotide sequence ID" value="NZ_ARZY01000019.1"/>
</dbReference>
<keyword evidence="6" id="KW-1185">Reference proteome</keyword>
<reference evidence="5 6" key="1">
    <citation type="journal article" date="2014" name="Genome Announc.">
        <title>Draft Genome Sequence of the Agar-Degrading Bacterium Catenovulum sp. Strain DS-2, Isolated from Intestines of Haliotis diversicolor.</title>
        <authorList>
            <person name="Shan D."/>
            <person name="Li X."/>
            <person name="Gu Z."/>
            <person name="Wei G."/>
            <person name="Gao Z."/>
            <person name="Shao Z."/>
        </authorList>
    </citation>
    <scope>NUCLEOTIDE SEQUENCE [LARGE SCALE GENOMIC DNA]</scope>
    <source>
        <strain evidence="5 6">DS-2</strain>
    </source>
</reference>